<accession>A0AAX4JF37</accession>
<dbReference type="KEGG" id="vnx:VNE69_09161"/>
<dbReference type="EMBL" id="CP142734">
    <property type="protein sequence ID" value="WUR04608.1"/>
    <property type="molecule type" value="Genomic_DNA"/>
</dbReference>
<dbReference type="InterPro" id="IPR001353">
    <property type="entry name" value="Proteasome_sua/b"/>
</dbReference>
<dbReference type="Gene3D" id="3.60.20.10">
    <property type="entry name" value="Glutamine Phosphoribosylpyrophosphate, subunit 1, domain 1"/>
    <property type="match status" value="1"/>
</dbReference>
<evidence type="ECO:0000256" key="4">
    <source>
        <dbReference type="ARBA" id="ARBA00023242"/>
    </source>
</evidence>
<dbReference type="GeneID" id="90542440"/>
<keyword evidence="3 5" id="KW-0647">Proteasome</keyword>
<dbReference type="PANTHER" id="PTHR32194">
    <property type="entry name" value="METALLOPROTEASE TLDD"/>
    <property type="match status" value="1"/>
</dbReference>
<dbReference type="Pfam" id="PF00227">
    <property type="entry name" value="Proteasome"/>
    <property type="match status" value="1"/>
</dbReference>
<dbReference type="AlphaFoldDB" id="A0AAX4JF37"/>
<dbReference type="GO" id="GO:0019774">
    <property type="term" value="C:proteasome core complex, beta-subunit complex"/>
    <property type="evidence" value="ECO:0007669"/>
    <property type="project" value="UniProtKB-ARBA"/>
</dbReference>
<dbReference type="RefSeq" id="XP_065330753.1">
    <property type="nucleotide sequence ID" value="XM_065474681.1"/>
</dbReference>
<comment type="subcellular location">
    <subcellularLocation>
        <location evidence="1">Nucleus</location>
    </subcellularLocation>
</comment>
<organism evidence="5 6">
    <name type="scientific">Vairimorpha necatrix</name>
    <dbReference type="NCBI Taxonomy" id="6039"/>
    <lineage>
        <taxon>Eukaryota</taxon>
        <taxon>Fungi</taxon>
        <taxon>Fungi incertae sedis</taxon>
        <taxon>Microsporidia</taxon>
        <taxon>Nosematidae</taxon>
        <taxon>Vairimorpha</taxon>
    </lineage>
</organism>
<evidence type="ECO:0000256" key="1">
    <source>
        <dbReference type="ARBA" id="ARBA00004123"/>
    </source>
</evidence>
<dbReference type="GO" id="GO:0005634">
    <property type="term" value="C:nucleus"/>
    <property type="evidence" value="ECO:0007669"/>
    <property type="project" value="UniProtKB-SubCell"/>
</dbReference>
<dbReference type="SUPFAM" id="SSF56235">
    <property type="entry name" value="N-terminal nucleophile aminohydrolases (Ntn hydrolases)"/>
    <property type="match status" value="1"/>
</dbReference>
<dbReference type="InterPro" id="IPR016050">
    <property type="entry name" value="Proteasome_bsu_CS"/>
</dbReference>
<keyword evidence="4" id="KW-0539">Nucleus</keyword>
<dbReference type="PIRSF" id="PIRSF001213">
    <property type="entry name" value="Psome_endopept_beta"/>
    <property type="match status" value="1"/>
</dbReference>
<name>A0AAX4JF37_9MICR</name>
<dbReference type="InterPro" id="IPR016295">
    <property type="entry name" value="Proteasome_beta4"/>
</dbReference>
<gene>
    <name evidence="5" type="ORF">VNE69_09161</name>
</gene>
<dbReference type="GO" id="GO:0005737">
    <property type="term" value="C:cytoplasm"/>
    <property type="evidence" value="ECO:0007669"/>
    <property type="project" value="TreeGrafter"/>
</dbReference>
<keyword evidence="6" id="KW-1185">Reference proteome</keyword>
<dbReference type="PROSITE" id="PS00854">
    <property type="entry name" value="PROTEASOME_BETA_1"/>
    <property type="match status" value="1"/>
</dbReference>
<sequence length="212" mass="23773">MKNFVIGSGVISLRYKNGVITCTDTQASYGNLCKFNDVRRIFRLSSNTLISLSGEISDIQFLMNELNKLNESDPVKMSSRGYLNLVQGILYNKRSRVEPLNVSVSIVGVNDDDFLVSCVNHLGNFYEDNIVCTGLSNMIALPFLRTCNVLDLERDEAISLVEKAMTVMCYRSCRSSNRIQIGVVEKGLVDISDPYVLNTDWQVGHNEEEIVL</sequence>
<dbReference type="PANTHER" id="PTHR32194:SF6">
    <property type="entry name" value="PROTEASOME SUBUNIT BETA"/>
    <property type="match status" value="1"/>
</dbReference>
<dbReference type="Proteomes" id="UP001334084">
    <property type="component" value="Chromosome 9"/>
</dbReference>
<reference evidence="5" key="1">
    <citation type="journal article" date="2024" name="BMC Genomics">
        <title>Functional annotation of a divergent genome using sequence and structure-based similarity.</title>
        <authorList>
            <person name="Svedberg D."/>
            <person name="Winiger R.R."/>
            <person name="Berg A."/>
            <person name="Sharma H."/>
            <person name="Tellgren-Roth C."/>
            <person name="Debrunner-Vossbrinck B.A."/>
            <person name="Vossbrinck C.R."/>
            <person name="Barandun J."/>
        </authorList>
    </citation>
    <scope>NUCLEOTIDE SEQUENCE</scope>
    <source>
        <strain evidence="5">Illinois isolate</strain>
    </source>
</reference>
<dbReference type="GO" id="GO:0051603">
    <property type="term" value="P:proteolysis involved in protein catabolic process"/>
    <property type="evidence" value="ECO:0007669"/>
    <property type="project" value="InterPro"/>
</dbReference>
<dbReference type="InterPro" id="IPR029055">
    <property type="entry name" value="Ntn_hydrolases_N"/>
</dbReference>
<proteinExistence type="predicted"/>
<protein>
    <submittedName>
        <fullName evidence="5">Proteasome subunit PSB7 (PSB7)</fullName>
    </submittedName>
</protein>
<keyword evidence="2" id="KW-0963">Cytoplasm</keyword>
<evidence type="ECO:0000256" key="2">
    <source>
        <dbReference type="ARBA" id="ARBA00022490"/>
    </source>
</evidence>
<evidence type="ECO:0000256" key="3">
    <source>
        <dbReference type="ARBA" id="ARBA00022942"/>
    </source>
</evidence>
<evidence type="ECO:0000313" key="5">
    <source>
        <dbReference type="EMBL" id="WUR04608.1"/>
    </source>
</evidence>
<dbReference type="InterPro" id="IPR023333">
    <property type="entry name" value="Proteasome_suB-type"/>
</dbReference>
<evidence type="ECO:0000313" key="6">
    <source>
        <dbReference type="Proteomes" id="UP001334084"/>
    </source>
</evidence>